<reference evidence="7" key="1">
    <citation type="submission" date="2020-10" db="EMBL/GenBank/DDBJ databases">
        <title>Taxonomic study of unclassified bacteria belonging to the class Ktedonobacteria.</title>
        <authorList>
            <person name="Yabe S."/>
            <person name="Wang C.M."/>
            <person name="Zheng Y."/>
            <person name="Sakai Y."/>
            <person name="Cavaletti L."/>
            <person name="Monciardini P."/>
            <person name="Donadio S."/>
        </authorList>
    </citation>
    <scope>NUCLEOTIDE SEQUENCE</scope>
    <source>
        <strain evidence="7">ID150040</strain>
    </source>
</reference>
<comment type="similarity">
    <text evidence="1">Belongs to the HIBADH-related family.</text>
</comment>
<dbReference type="AlphaFoldDB" id="A0A8J3IRC6"/>
<evidence type="ECO:0000256" key="1">
    <source>
        <dbReference type="ARBA" id="ARBA00009080"/>
    </source>
</evidence>
<feature type="active site" evidence="4">
    <location>
        <position position="171"/>
    </location>
</feature>
<evidence type="ECO:0000259" key="6">
    <source>
        <dbReference type="Pfam" id="PF14833"/>
    </source>
</evidence>
<evidence type="ECO:0000313" key="8">
    <source>
        <dbReference type="Proteomes" id="UP000597444"/>
    </source>
</evidence>
<organism evidence="7 8">
    <name type="scientific">Reticulibacter mediterranei</name>
    <dbReference type="NCBI Taxonomy" id="2778369"/>
    <lineage>
        <taxon>Bacteria</taxon>
        <taxon>Bacillati</taxon>
        <taxon>Chloroflexota</taxon>
        <taxon>Ktedonobacteria</taxon>
        <taxon>Ktedonobacterales</taxon>
        <taxon>Reticulibacteraceae</taxon>
        <taxon>Reticulibacter</taxon>
    </lineage>
</organism>
<proteinExistence type="inferred from homology"/>
<dbReference type="Pfam" id="PF14833">
    <property type="entry name" value="NAD_binding_11"/>
    <property type="match status" value="1"/>
</dbReference>
<feature type="domain" description="3-hydroxyisobutyrate dehydrogenase-like NAD-binding" evidence="6">
    <location>
        <begin position="165"/>
        <end position="284"/>
    </location>
</feature>
<dbReference type="Gene3D" id="1.10.1040.10">
    <property type="entry name" value="N-(1-d-carboxylethyl)-l-norvaline Dehydrogenase, domain 2"/>
    <property type="match status" value="1"/>
</dbReference>
<name>A0A8J3IRC6_9CHLR</name>
<dbReference type="Proteomes" id="UP000597444">
    <property type="component" value="Unassembled WGS sequence"/>
</dbReference>
<evidence type="ECO:0000256" key="3">
    <source>
        <dbReference type="ARBA" id="ARBA00023027"/>
    </source>
</evidence>
<dbReference type="InterPro" id="IPR006115">
    <property type="entry name" value="6PGDH_NADP-bd"/>
</dbReference>
<dbReference type="SUPFAM" id="SSF51735">
    <property type="entry name" value="NAD(P)-binding Rossmann-fold domains"/>
    <property type="match status" value="1"/>
</dbReference>
<dbReference type="GO" id="GO:0050661">
    <property type="term" value="F:NADP binding"/>
    <property type="evidence" value="ECO:0007669"/>
    <property type="project" value="InterPro"/>
</dbReference>
<protein>
    <submittedName>
        <fullName evidence="7">2-hydroxy-3-oxopropionate reductase</fullName>
    </submittedName>
</protein>
<dbReference type="SUPFAM" id="SSF48179">
    <property type="entry name" value="6-phosphogluconate dehydrogenase C-terminal domain-like"/>
    <property type="match status" value="1"/>
</dbReference>
<comment type="caution">
    <text evidence="7">The sequence shown here is derived from an EMBL/GenBank/DDBJ whole genome shotgun (WGS) entry which is preliminary data.</text>
</comment>
<accession>A0A8J3IRC6</accession>
<dbReference type="Pfam" id="PF03446">
    <property type="entry name" value="NAD_binding_2"/>
    <property type="match status" value="1"/>
</dbReference>
<dbReference type="PANTHER" id="PTHR43580">
    <property type="entry name" value="OXIDOREDUCTASE GLYR1-RELATED"/>
    <property type="match status" value="1"/>
</dbReference>
<sequence>MVRAGFIGLGAMGSRVAKRLLDAGHTVIGYNRTKAKAQWLLDVGMEWRDTPRAVAEAADVVFTMVTNTTALEQVFHGPDGVLAGLSAGKVYVDMSTVSPAASKEFAKQVAAKGASMLDSPVSGSVITLEQGKLSLMVGGDKAVFEQILPLLQNIGPKVNYVGHNGQAVLMKIAINLNLAVQLLGFSEGLLLAEKGGIPREVAHEAMLNSVIASPSLAYRTPFIFEEPEESWFDVNMMQKDMRLALEMGIALDVPLPTTAVSNEFLTAARAMGLEKHDFAILFKVLARMAGVDA</sequence>
<dbReference type="InterPro" id="IPR013328">
    <property type="entry name" value="6PGD_dom2"/>
</dbReference>
<dbReference type="InterPro" id="IPR008927">
    <property type="entry name" value="6-PGluconate_DH-like_C_sf"/>
</dbReference>
<keyword evidence="2" id="KW-0560">Oxidoreductase</keyword>
<keyword evidence="3" id="KW-0520">NAD</keyword>
<gene>
    <name evidence="7" type="primary">glxR</name>
    <name evidence="7" type="ORF">KSF_071480</name>
</gene>
<dbReference type="GO" id="GO:0051287">
    <property type="term" value="F:NAD binding"/>
    <property type="evidence" value="ECO:0007669"/>
    <property type="project" value="InterPro"/>
</dbReference>
<keyword evidence="8" id="KW-1185">Reference proteome</keyword>
<dbReference type="PIRSF" id="PIRSF000103">
    <property type="entry name" value="HIBADH"/>
    <property type="match status" value="1"/>
</dbReference>
<dbReference type="Gene3D" id="3.40.50.720">
    <property type="entry name" value="NAD(P)-binding Rossmann-like Domain"/>
    <property type="match status" value="1"/>
</dbReference>
<evidence type="ECO:0000256" key="2">
    <source>
        <dbReference type="ARBA" id="ARBA00023002"/>
    </source>
</evidence>
<dbReference type="GO" id="GO:0016491">
    <property type="term" value="F:oxidoreductase activity"/>
    <property type="evidence" value="ECO:0007669"/>
    <property type="project" value="UniProtKB-KW"/>
</dbReference>
<feature type="domain" description="6-phosphogluconate dehydrogenase NADP-binding" evidence="5">
    <location>
        <begin position="5"/>
        <end position="162"/>
    </location>
</feature>
<dbReference type="InterPro" id="IPR015815">
    <property type="entry name" value="HIBADH-related"/>
</dbReference>
<dbReference type="EMBL" id="BNJK01000001">
    <property type="protein sequence ID" value="GHO97100.1"/>
    <property type="molecule type" value="Genomic_DNA"/>
</dbReference>
<dbReference type="RefSeq" id="WP_220207686.1">
    <property type="nucleotide sequence ID" value="NZ_BNJK01000001.1"/>
</dbReference>
<dbReference type="InterPro" id="IPR029154">
    <property type="entry name" value="HIBADH-like_NADP-bd"/>
</dbReference>
<dbReference type="PANTHER" id="PTHR43580:SF2">
    <property type="entry name" value="CYTOKINE-LIKE NUCLEAR FACTOR N-PAC"/>
    <property type="match status" value="1"/>
</dbReference>
<evidence type="ECO:0000259" key="5">
    <source>
        <dbReference type="Pfam" id="PF03446"/>
    </source>
</evidence>
<dbReference type="InterPro" id="IPR051265">
    <property type="entry name" value="HIBADH-related_NP60_sf"/>
</dbReference>
<evidence type="ECO:0000313" key="7">
    <source>
        <dbReference type="EMBL" id="GHO97100.1"/>
    </source>
</evidence>
<dbReference type="InterPro" id="IPR036291">
    <property type="entry name" value="NAD(P)-bd_dom_sf"/>
</dbReference>
<evidence type="ECO:0000256" key="4">
    <source>
        <dbReference type="PIRSR" id="PIRSR000103-1"/>
    </source>
</evidence>